<comment type="similarity">
    <text evidence="1">Belongs to the AB hydrolase superfamily.</text>
</comment>
<organism evidence="3 4">
    <name type="scientific">Theobroma cacao</name>
    <name type="common">Cacao</name>
    <name type="synonym">Cocoa</name>
    <dbReference type="NCBI Taxonomy" id="3641"/>
    <lineage>
        <taxon>Eukaryota</taxon>
        <taxon>Viridiplantae</taxon>
        <taxon>Streptophyta</taxon>
        <taxon>Embryophyta</taxon>
        <taxon>Tracheophyta</taxon>
        <taxon>Spermatophyta</taxon>
        <taxon>Magnoliopsida</taxon>
        <taxon>eudicotyledons</taxon>
        <taxon>Gunneridae</taxon>
        <taxon>Pentapetalae</taxon>
        <taxon>rosids</taxon>
        <taxon>malvids</taxon>
        <taxon>Malvales</taxon>
        <taxon>Malvaceae</taxon>
        <taxon>Byttnerioideae</taxon>
        <taxon>Theobroma</taxon>
    </lineage>
</organism>
<dbReference type="STRING" id="3641.A0A061EYZ3"/>
<evidence type="ECO:0000313" key="4">
    <source>
        <dbReference type="Proteomes" id="UP000026915"/>
    </source>
</evidence>
<reference evidence="3 4" key="1">
    <citation type="journal article" date="2013" name="Genome Biol.">
        <title>The genome sequence of the most widely cultivated cacao type and its use to identify candidate genes regulating pod color.</title>
        <authorList>
            <person name="Motamayor J.C."/>
            <person name="Mockaitis K."/>
            <person name="Schmutz J."/>
            <person name="Haiminen N."/>
            <person name="Iii D.L."/>
            <person name="Cornejo O."/>
            <person name="Findley S.D."/>
            <person name="Zheng P."/>
            <person name="Utro F."/>
            <person name="Royaert S."/>
            <person name="Saski C."/>
            <person name="Jenkins J."/>
            <person name="Podicheti R."/>
            <person name="Zhao M."/>
            <person name="Scheffler B.E."/>
            <person name="Stack J.C."/>
            <person name="Feltus F.A."/>
            <person name="Mustiga G.M."/>
            <person name="Amores F."/>
            <person name="Phillips W."/>
            <person name="Marelli J.P."/>
            <person name="May G.D."/>
            <person name="Shapiro H."/>
            <person name="Ma J."/>
            <person name="Bustamante C.D."/>
            <person name="Schnell R.J."/>
            <person name="Main D."/>
            <person name="Gilbert D."/>
            <person name="Parida L."/>
            <person name="Kuhn D.N."/>
        </authorList>
    </citation>
    <scope>NUCLEOTIDE SEQUENCE [LARGE SCALE GENOMIC DNA]</scope>
    <source>
        <strain evidence="4">cv. Matina 1-6</strain>
    </source>
</reference>
<sequence length="195" mass="21887">MVFSPNVDPKLFDPNRHDSTFSGYADDLVCLLDQLHVNLTIYLGHSMAAMVGCMAAINRPQLFPHLILLSGSPRYNNDEGYQGGFERSQIDAIYRNIDENFLGWPGEDETRDALDVATTVFSSDLRTRLPQVLVPCTIIQSREDNVVPESEACYMKSKIGGDAEVMILDPHGHFPHLTAYHLLFKVLKVALHLKE</sequence>
<gene>
    <name evidence="3" type="ORF">TCM_025028</name>
</gene>
<dbReference type="PANTHER" id="PTHR43039">
    <property type="entry name" value="ESTERASE-RELATED"/>
    <property type="match status" value="1"/>
</dbReference>
<protein>
    <submittedName>
        <fullName evidence="3">Alpha/beta-Hydrolases superfamily protein, putative</fullName>
    </submittedName>
</protein>
<feature type="domain" description="AB hydrolase-1" evidence="2">
    <location>
        <begin position="14"/>
        <end position="179"/>
    </location>
</feature>
<name>A0A061EYZ3_THECC</name>
<dbReference type="SUPFAM" id="SSF53474">
    <property type="entry name" value="alpha/beta-Hydrolases"/>
    <property type="match status" value="1"/>
</dbReference>
<dbReference type="EMBL" id="CM001883">
    <property type="protein sequence ID" value="EOY09617.1"/>
    <property type="molecule type" value="Genomic_DNA"/>
</dbReference>
<dbReference type="InParanoid" id="A0A061EYZ3"/>
<dbReference type="HOGENOM" id="CLU_020336_30_0_1"/>
<accession>A0A061EYZ3</accession>
<dbReference type="InterPro" id="IPR029058">
    <property type="entry name" value="AB_hydrolase_fold"/>
</dbReference>
<dbReference type="eggNOG" id="ENOG502RK3F">
    <property type="taxonomic scope" value="Eukaryota"/>
</dbReference>
<proteinExistence type="inferred from homology"/>
<evidence type="ECO:0000313" key="3">
    <source>
        <dbReference type="EMBL" id="EOY09617.1"/>
    </source>
</evidence>
<evidence type="ECO:0000259" key="2">
    <source>
        <dbReference type="Pfam" id="PF12697"/>
    </source>
</evidence>
<dbReference type="OMA" id="PESEACY"/>
<evidence type="ECO:0000256" key="1">
    <source>
        <dbReference type="ARBA" id="ARBA00008645"/>
    </source>
</evidence>
<dbReference type="Proteomes" id="UP000026915">
    <property type="component" value="Chromosome 5"/>
</dbReference>
<dbReference type="AlphaFoldDB" id="A0A061EYZ3"/>
<dbReference type="InterPro" id="IPR000073">
    <property type="entry name" value="AB_hydrolase_1"/>
</dbReference>
<keyword evidence="4" id="KW-1185">Reference proteome</keyword>
<dbReference type="Pfam" id="PF12697">
    <property type="entry name" value="Abhydrolase_6"/>
    <property type="match status" value="1"/>
</dbReference>
<dbReference type="Gene3D" id="3.40.50.1820">
    <property type="entry name" value="alpha/beta hydrolase"/>
    <property type="match status" value="1"/>
</dbReference>
<dbReference type="Gramene" id="EOY09617">
    <property type="protein sequence ID" value="EOY09617"/>
    <property type="gene ID" value="TCM_025028"/>
</dbReference>